<evidence type="ECO:0000313" key="2">
    <source>
        <dbReference type="RefSeq" id="XP_022331813.1"/>
    </source>
</evidence>
<dbReference type="AlphaFoldDB" id="A0A8B8DW04"/>
<dbReference type="KEGG" id="cvn:111129646"/>
<keyword evidence="1" id="KW-1185">Reference proteome</keyword>
<dbReference type="GeneID" id="111129646"/>
<dbReference type="OrthoDB" id="6178504at2759"/>
<name>A0A8B8DW04_CRAVI</name>
<dbReference type="RefSeq" id="XP_022331813.1">
    <property type="nucleotide sequence ID" value="XM_022476105.1"/>
</dbReference>
<gene>
    <name evidence="2" type="primary">LOC111129646</name>
</gene>
<evidence type="ECO:0000313" key="1">
    <source>
        <dbReference type="Proteomes" id="UP000694844"/>
    </source>
</evidence>
<dbReference type="Proteomes" id="UP000694844">
    <property type="component" value="Chromosome 4"/>
</dbReference>
<accession>A0A8B8DW04</accession>
<reference evidence="2" key="1">
    <citation type="submission" date="2025-08" db="UniProtKB">
        <authorList>
            <consortium name="RefSeq"/>
        </authorList>
    </citation>
    <scope>IDENTIFICATION</scope>
    <source>
        <tissue evidence="2">Whole sample</tissue>
    </source>
</reference>
<protein>
    <submittedName>
        <fullName evidence="2">Uncharacterized protein LOC111129646</fullName>
    </submittedName>
</protein>
<proteinExistence type="predicted"/>
<organism evidence="1 2">
    <name type="scientific">Crassostrea virginica</name>
    <name type="common">Eastern oyster</name>
    <dbReference type="NCBI Taxonomy" id="6565"/>
    <lineage>
        <taxon>Eukaryota</taxon>
        <taxon>Metazoa</taxon>
        <taxon>Spiralia</taxon>
        <taxon>Lophotrochozoa</taxon>
        <taxon>Mollusca</taxon>
        <taxon>Bivalvia</taxon>
        <taxon>Autobranchia</taxon>
        <taxon>Pteriomorphia</taxon>
        <taxon>Ostreida</taxon>
        <taxon>Ostreoidea</taxon>
        <taxon>Ostreidae</taxon>
        <taxon>Crassostrea</taxon>
    </lineage>
</organism>
<sequence length="190" mass="22571">MEKGGFEKHLRTAMSEYLSTTNTRTMTPVRKQILQILIFLYGKENRSQSGVFSHSKNREIADQQKKYILFSYLFLEALRKHSITETDLTTLQRMWDKHLLSLVDRDMEKTAERYETILHSTEETIINIKRFQRHLVKSMAAVTEEMPKTMSIPFSFRKSSFKEKLILRLKNFFGQGDPKDFLMIKFYEVK</sequence>